<dbReference type="EMBL" id="CYSC01000013">
    <property type="protein sequence ID" value="CUH70796.1"/>
    <property type="molecule type" value="Genomic_DNA"/>
</dbReference>
<dbReference type="Pfam" id="PF08279">
    <property type="entry name" value="HTH_11"/>
    <property type="match status" value="1"/>
</dbReference>
<evidence type="ECO:0000313" key="5">
    <source>
        <dbReference type="EMBL" id="CUH70796.1"/>
    </source>
</evidence>
<evidence type="ECO:0000259" key="3">
    <source>
        <dbReference type="PROSITE" id="PS51000"/>
    </source>
</evidence>
<dbReference type="PROSITE" id="PS51000">
    <property type="entry name" value="HTH_DEOR_2"/>
    <property type="match status" value="1"/>
</dbReference>
<evidence type="ECO:0000313" key="7">
    <source>
        <dbReference type="Proteomes" id="UP000051887"/>
    </source>
</evidence>
<organism evidence="5 7">
    <name type="scientific">Thalassovita autumnalis</name>
    <dbReference type="NCBI Taxonomy" id="2072972"/>
    <lineage>
        <taxon>Bacteria</taxon>
        <taxon>Pseudomonadati</taxon>
        <taxon>Pseudomonadota</taxon>
        <taxon>Alphaproteobacteria</taxon>
        <taxon>Rhodobacterales</taxon>
        <taxon>Roseobacteraceae</taxon>
        <taxon>Thalassovita</taxon>
    </lineage>
</organism>
<dbReference type="SMART" id="SM00420">
    <property type="entry name" value="HTH_DEOR"/>
    <property type="match status" value="1"/>
</dbReference>
<keyword evidence="2" id="KW-0804">Transcription</keyword>
<dbReference type="EMBL" id="CYSB01000021">
    <property type="protein sequence ID" value="CUH64841.1"/>
    <property type="molecule type" value="Genomic_DNA"/>
</dbReference>
<dbReference type="Pfam" id="PF13280">
    <property type="entry name" value="WYL"/>
    <property type="match status" value="1"/>
</dbReference>
<evidence type="ECO:0000313" key="6">
    <source>
        <dbReference type="Proteomes" id="UP000051086"/>
    </source>
</evidence>
<dbReference type="InterPro" id="IPR036390">
    <property type="entry name" value="WH_DNA-bd_sf"/>
</dbReference>
<dbReference type="PROSITE" id="PS52050">
    <property type="entry name" value="WYL"/>
    <property type="match status" value="1"/>
</dbReference>
<dbReference type="InterPro" id="IPR013196">
    <property type="entry name" value="HTH_11"/>
</dbReference>
<keyword evidence="6" id="KW-1185">Reference proteome</keyword>
<dbReference type="InterPro" id="IPR026881">
    <property type="entry name" value="WYL_dom"/>
</dbReference>
<evidence type="ECO:0000313" key="4">
    <source>
        <dbReference type="EMBL" id="CUH64841.1"/>
    </source>
</evidence>
<keyword evidence="1" id="KW-0805">Transcription regulation</keyword>
<dbReference type="InterPro" id="IPR051534">
    <property type="entry name" value="CBASS_pafABC_assoc_protein"/>
</dbReference>
<protein>
    <submittedName>
        <fullName evidence="5">HTH domain protein</fullName>
    </submittedName>
</protein>
<name>A0A0P1GAE9_9RHOB</name>
<dbReference type="SUPFAM" id="SSF46785">
    <property type="entry name" value="Winged helix' DNA-binding domain"/>
    <property type="match status" value="1"/>
</dbReference>
<reference evidence="4 6" key="2">
    <citation type="submission" date="2015-09" db="EMBL/GenBank/DDBJ databases">
        <authorList>
            <person name="Rodrigo-Torres L."/>
            <person name="Arahal D.R."/>
        </authorList>
    </citation>
    <scope>NUCLEOTIDE SEQUENCE [LARGE SCALE GENOMIC DNA]</scope>
    <source>
        <strain evidence="4 6">CECT 5118</strain>
    </source>
</reference>
<dbReference type="Proteomes" id="UP000051086">
    <property type="component" value="Unassembled WGS sequence"/>
</dbReference>
<evidence type="ECO:0000256" key="1">
    <source>
        <dbReference type="ARBA" id="ARBA00023015"/>
    </source>
</evidence>
<evidence type="ECO:0000256" key="2">
    <source>
        <dbReference type="ARBA" id="ARBA00023163"/>
    </source>
</evidence>
<dbReference type="InterPro" id="IPR001034">
    <property type="entry name" value="DeoR_HTH"/>
</dbReference>
<dbReference type="Gene3D" id="1.10.10.10">
    <property type="entry name" value="Winged helix-like DNA-binding domain superfamily/Winged helix DNA-binding domain"/>
    <property type="match status" value="1"/>
</dbReference>
<feature type="domain" description="HTH deoR-type" evidence="3">
    <location>
        <begin position="17"/>
        <end position="72"/>
    </location>
</feature>
<reference evidence="5 7" key="1">
    <citation type="submission" date="2015-09" db="EMBL/GenBank/DDBJ databases">
        <authorList>
            <consortium name="Swine Surveillance"/>
        </authorList>
    </citation>
    <scope>NUCLEOTIDE SEQUENCE [LARGE SCALE GENOMIC DNA]</scope>
    <source>
        <strain evidence="5 7">5120</strain>
    </source>
</reference>
<dbReference type="InterPro" id="IPR036388">
    <property type="entry name" value="WH-like_DNA-bd_sf"/>
</dbReference>
<proteinExistence type="predicted"/>
<gene>
    <name evidence="4" type="ORF">TL5118_01040</name>
    <name evidence="5" type="ORF">TL5120_00576</name>
</gene>
<dbReference type="PANTHER" id="PTHR34580:SF1">
    <property type="entry name" value="PROTEIN PAFC"/>
    <property type="match status" value="1"/>
</dbReference>
<dbReference type="AlphaFoldDB" id="A0A0P1GAE9"/>
<sequence length="260" mass="28654">MVPKYVTYLCCDDFMKTRERQDAIVRHLRRSGTATVAGLAQDVGASRRTVLRDIAALRDEGFVIHTEPGRGGGVSLDASSVQATARLSVAEVFALVISVASMRAAGALPFAGLADAGLAKIERALPRDKVQDLRRFLACLYIGPLAPQVDTSNLGGIDADLLPAFEAAFLQRQLLQFRYRDAKGAETKRAVEPQAMLILPPLWYLVAWDPARGAFRHFRMDRISAPELLDGPAFRRRHVPFDDAVRPVRPGRADHPPRYV</sequence>
<accession>A0A0P1GAE9</accession>
<dbReference type="Proteomes" id="UP000051887">
    <property type="component" value="Unassembled WGS sequence"/>
</dbReference>
<dbReference type="GO" id="GO:0003700">
    <property type="term" value="F:DNA-binding transcription factor activity"/>
    <property type="evidence" value="ECO:0007669"/>
    <property type="project" value="InterPro"/>
</dbReference>
<dbReference type="PANTHER" id="PTHR34580">
    <property type="match status" value="1"/>
</dbReference>